<feature type="region of interest" description="Disordered" evidence="1">
    <location>
        <begin position="27"/>
        <end position="95"/>
    </location>
</feature>
<dbReference type="EMBL" id="LT882678">
    <property type="protein sequence ID" value="SMY22012.1"/>
    <property type="molecule type" value="Genomic_DNA"/>
</dbReference>
<dbReference type="Proteomes" id="UP000215453">
    <property type="component" value="Chromosome 3"/>
</dbReference>
<feature type="compositionally biased region" description="Basic and acidic residues" evidence="1">
    <location>
        <begin position="295"/>
        <end position="308"/>
    </location>
</feature>
<gene>
    <name evidence="2" type="ORF">ZT1A5_G3451</name>
</gene>
<evidence type="ECO:0000313" key="2">
    <source>
        <dbReference type="EMBL" id="SMY22012.1"/>
    </source>
</evidence>
<feature type="region of interest" description="Disordered" evidence="1">
    <location>
        <begin position="336"/>
        <end position="360"/>
    </location>
</feature>
<reference evidence="2 3" key="1">
    <citation type="submission" date="2016-10" db="EMBL/GenBank/DDBJ databases">
        <authorList>
            <person name="Varghese N."/>
        </authorList>
    </citation>
    <scope>NUCLEOTIDE SEQUENCE [LARGE SCALE GENOMIC DNA]</scope>
</reference>
<feature type="compositionally biased region" description="Acidic residues" evidence="1">
    <location>
        <begin position="247"/>
        <end position="283"/>
    </location>
</feature>
<feature type="region of interest" description="Disordered" evidence="1">
    <location>
        <begin position="121"/>
        <end position="308"/>
    </location>
</feature>
<dbReference type="AlphaFoldDB" id="A0A1Y6LBZ1"/>
<name>A0A1Y6LBZ1_ZYMTR</name>
<evidence type="ECO:0000256" key="1">
    <source>
        <dbReference type="SAM" id="MobiDB-lite"/>
    </source>
</evidence>
<feature type="compositionally biased region" description="Basic and acidic residues" evidence="1">
    <location>
        <begin position="174"/>
        <end position="189"/>
    </location>
</feature>
<sequence>MAPHADVYAYLSKRNDSTVTAANALKRKASPEAPDASHKIPRTTPTSIASLARPYIDFEDDGDASDDSLTPSEREEYNEMMNRPKPPPQEEYYPRGFRDYDFVHGTPQEAKDRLGVVMTARGPAYGEGNSRMSTEDHGPVCRPQNLDPGQHKQSVSPLHAHPDTLTNQPPPTEDFPRGRTQTREEDKVRAQLRRQQISYAEHIAAARSPSRGLRRERSATIEARCTRLMAGSECNNSKGRDIRGGEDGDADDEGGADDADDEDEDEDEDEEQDEEDIASEEESAPAQQISPRPRTAKEMMEGYRRHQEECQARNNYSWLSPGALMDGEYEMREMKRLRKEHERQAQSRRMSELQRDQMRA</sequence>
<organism evidence="2 3">
    <name type="scientific">Zymoseptoria tritici ST99CH_1A5</name>
    <dbReference type="NCBI Taxonomy" id="1276529"/>
    <lineage>
        <taxon>Eukaryota</taxon>
        <taxon>Fungi</taxon>
        <taxon>Dikarya</taxon>
        <taxon>Ascomycota</taxon>
        <taxon>Pezizomycotina</taxon>
        <taxon>Dothideomycetes</taxon>
        <taxon>Dothideomycetidae</taxon>
        <taxon>Mycosphaerellales</taxon>
        <taxon>Mycosphaerellaceae</taxon>
        <taxon>Zymoseptoria</taxon>
    </lineage>
</organism>
<protein>
    <submittedName>
        <fullName evidence="2">Uncharacterized protein</fullName>
    </submittedName>
</protein>
<evidence type="ECO:0000313" key="3">
    <source>
        <dbReference type="Proteomes" id="UP000215453"/>
    </source>
</evidence>
<feature type="compositionally biased region" description="Acidic residues" evidence="1">
    <location>
        <begin position="57"/>
        <end position="66"/>
    </location>
</feature>
<accession>A0A1Y6LBZ1</accession>
<proteinExistence type="predicted"/>